<evidence type="ECO:0000256" key="20">
    <source>
        <dbReference type="RuleBase" id="RU000311"/>
    </source>
</evidence>
<dbReference type="GO" id="GO:0005524">
    <property type="term" value="F:ATP binding"/>
    <property type="evidence" value="ECO:0007669"/>
    <property type="project" value="UniProtKB-UniRule"/>
</dbReference>
<keyword evidence="17 20" id="KW-0393">Immunoglobulin domain</keyword>
<dbReference type="Gene3D" id="1.10.10.10">
    <property type="entry name" value="Winged helix-like DNA-binding domain superfamily/Winged helix DNA-binding domain"/>
    <property type="match status" value="1"/>
</dbReference>
<keyword evidence="15 20" id="KW-0675">Receptor</keyword>
<keyword evidence="4" id="KW-0597">Phosphoprotein</keyword>
<dbReference type="Gene3D" id="2.60.40.10">
    <property type="entry name" value="Immunoglobulins"/>
    <property type="match status" value="2"/>
</dbReference>
<organism evidence="25 26">
    <name type="scientific">Hemibagrus guttatus</name>
    <dbReference type="NCBI Taxonomy" id="175788"/>
    <lineage>
        <taxon>Eukaryota</taxon>
        <taxon>Metazoa</taxon>
        <taxon>Chordata</taxon>
        <taxon>Craniata</taxon>
        <taxon>Vertebrata</taxon>
        <taxon>Euteleostomi</taxon>
        <taxon>Actinopterygii</taxon>
        <taxon>Neopterygii</taxon>
        <taxon>Teleostei</taxon>
        <taxon>Ostariophysi</taxon>
        <taxon>Siluriformes</taxon>
        <taxon>Bagridae</taxon>
        <taxon>Hemibagrus</taxon>
    </lineage>
</organism>
<keyword evidence="14" id="KW-1015">Disulfide bond</keyword>
<gene>
    <name evidence="25" type="ORF">QTP70_024210</name>
</gene>
<dbReference type="InterPro" id="IPR003599">
    <property type="entry name" value="Ig_sub"/>
</dbReference>
<evidence type="ECO:0000256" key="5">
    <source>
        <dbReference type="ARBA" id="ARBA00022679"/>
    </source>
</evidence>
<dbReference type="FunFam" id="3.30.200.20:FF:000366">
    <property type="entry name" value="receptor-type tyrosine-protein kinase FLT3"/>
    <property type="match status" value="1"/>
</dbReference>
<dbReference type="GO" id="GO:0043235">
    <property type="term" value="C:receptor complex"/>
    <property type="evidence" value="ECO:0007669"/>
    <property type="project" value="TreeGrafter"/>
</dbReference>
<proteinExistence type="inferred from homology"/>
<dbReference type="InterPro" id="IPR050122">
    <property type="entry name" value="RTK"/>
</dbReference>
<comment type="catalytic activity">
    <reaction evidence="18">
        <text>L-tyrosyl-[protein] + ATP = O-phospho-L-tyrosyl-[protein] + ADP + H(+)</text>
        <dbReference type="Rhea" id="RHEA:10596"/>
        <dbReference type="Rhea" id="RHEA-COMP:10136"/>
        <dbReference type="Rhea" id="RHEA-COMP:20101"/>
        <dbReference type="ChEBI" id="CHEBI:15378"/>
        <dbReference type="ChEBI" id="CHEBI:30616"/>
        <dbReference type="ChEBI" id="CHEBI:46858"/>
        <dbReference type="ChEBI" id="CHEBI:61978"/>
        <dbReference type="ChEBI" id="CHEBI:456216"/>
        <dbReference type="EC" id="2.7.10.1"/>
    </reaction>
</comment>
<dbReference type="SMART" id="SM00409">
    <property type="entry name" value="IG"/>
    <property type="match status" value="1"/>
</dbReference>
<evidence type="ECO:0000256" key="2">
    <source>
        <dbReference type="ARBA" id="ARBA00011902"/>
    </source>
</evidence>
<evidence type="ECO:0000256" key="11">
    <source>
        <dbReference type="ARBA" id="ARBA00022989"/>
    </source>
</evidence>
<dbReference type="PANTHER" id="PTHR24416">
    <property type="entry name" value="TYROSINE-PROTEIN KINASE RECEPTOR"/>
    <property type="match status" value="1"/>
</dbReference>
<evidence type="ECO:0000256" key="17">
    <source>
        <dbReference type="ARBA" id="ARBA00023319"/>
    </source>
</evidence>
<evidence type="ECO:0000313" key="26">
    <source>
        <dbReference type="Proteomes" id="UP001274896"/>
    </source>
</evidence>
<dbReference type="PROSITE" id="PS00107">
    <property type="entry name" value="PROTEIN_KINASE_ATP"/>
    <property type="match status" value="1"/>
</dbReference>
<keyword evidence="10" id="KW-0832">Ubl conjugation</keyword>
<evidence type="ECO:0000256" key="21">
    <source>
        <dbReference type="SAM" id="MobiDB-lite"/>
    </source>
</evidence>
<dbReference type="Pfam" id="PF07714">
    <property type="entry name" value="PK_Tyr_Ser-Thr"/>
    <property type="match status" value="1"/>
</dbReference>
<protein>
    <recommendedName>
        <fullName evidence="2">receptor protein-tyrosine kinase</fullName>
        <ecNumber evidence="2">2.7.10.1</ecNumber>
    </recommendedName>
</protein>
<feature type="compositionally biased region" description="Polar residues" evidence="21">
    <location>
        <begin position="1129"/>
        <end position="1145"/>
    </location>
</feature>
<feature type="non-terminal residue" evidence="25">
    <location>
        <position position="1"/>
    </location>
</feature>
<keyword evidence="11 22" id="KW-1133">Transmembrane helix</keyword>
<feature type="compositionally biased region" description="Polar residues" evidence="21">
    <location>
        <begin position="1107"/>
        <end position="1120"/>
    </location>
</feature>
<dbReference type="Gene3D" id="3.30.200.20">
    <property type="entry name" value="Phosphorylase Kinase, domain 1"/>
    <property type="match status" value="1"/>
</dbReference>
<dbReference type="InterPro" id="IPR013783">
    <property type="entry name" value="Ig-like_fold"/>
</dbReference>
<keyword evidence="12 22" id="KW-0472">Membrane</keyword>
<dbReference type="GO" id="GO:0004714">
    <property type="term" value="F:transmembrane receptor protein tyrosine kinase activity"/>
    <property type="evidence" value="ECO:0007669"/>
    <property type="project" value="UniProtKB-EC"/>
</dbReference>
<evidence type="ECO:0000256" key="22">
    <source>
        <dbReference type="SAM" id="Phobius"/>
    </source>
</evidence>
<dbReference type="PROSITE" id="PS50011">
    <property type="entry name" value="PROTEIN_KINASE_DOM"/>
    <property type="match status" value="1"/>
</dbReference>
<dbReference type="PROSITE" id="PS50835">
    <property type="entry name" value="IG_LIKE"/>
    <property type="match status" value="1"/>
</dbReference>
<dbReference type="GO" id="GO:0019221">
    <property type="term" value="P:cytokine-mediated signaling pathway"/>
    <property type="evidence" value="ECO:0007669"/>
    <property type="project" value="TreeGrafter"/>
</dbReference>
<dbReference type="PROSITE" id="PS00109">
    <property type="entry name" value="PROTEIN_KINASE_TYR"/>
    <property type="match status" value="1"/>
</dbReference>
<comment type="caution">
    <text evidence="25">The sequence shown here is derived from an EMBL/GenBank/DDBJ whole genome shotgun (WGS) entry which is preliminary data.</text>
</comment>
<dbReference type="InterPro" id="IPR036388">
    <property type="entry name" value="WH-like_DNA-bd_sf"/>
</dbReference>
<dbReference type="FunFam" id="1.10.510.10:FF:000140">
    <property type="entry name" value="Platelet-derived growth factor receptor beta"/>
    <property type="match status" value="1"/>
</dbReference>
<evidence type="ECO:0000256" key="3">
    <source>
        <dbReference type="ARBA" id="ARBA00022475"/>
    </source>
</evidence>
<evidence type="ECO:0000256" key="10">
    <source>
        <dbReference type="ARBA" id="ARBA00022843"/>
    </source>
</evidence>
<dbReference type="SUPFAM" id="SSF56112">
    <property type="entry name" value="Protein kinase-like (PK-like)"/>
    <property type="match status" value="1"/>
</dbReference>
<feature type="domain" description="Ig-like" evidence="24">
    <location>
        <begin position="323"/>
        <end position="405"/>
    </location>
</feature>
<dbReference type="Gene3D" id="1.10.510.10">
    <property type="entry name" value="Transferase(Phosphotransferase) domain 1"/>
    <property type="match status" value="1"/>
</dbReference>
<keyword evidence="8" id="KW-0418">Kinase</keyword>
<dbReference type="Proteomes" id="UP001274896">
    <property type="component" value="Unassembled WGS sequence"/>
</dbReference>
<evidence type="ECO:0000256" key="1">
    <source>
        <dbReference type="ARBA" id="ARBA00004251"/>
    </source>
</evidence>
<dbReference type="InterPro" id="IPR008266">
    <property type="entry name" value="Tyr_kinase_AS"/>
</dbReference>
<evidence type="ECO:0000256" key="12">
    <source>
        <dbReference type="ARBA" id="ARBA00023136"/>
    </source>
</evidence>
<dbReference type="SMART" id="SM00219">
    <property type="entry name" value="TyrKc"/>
    <property type="match status" value="1"/>
</dbReference>
<evidence type="ECO:0000256" key="19">
    <source>
        <dbReference type="PROSITE-ProRule" id="PRU10141"/>
    </source>
</evidence>
<evidence type="ECO:0000256" key="18">
    <source>
        <dbReference type="ARBA" id="ARBA00051243"/>
    </source>
</evidence>
<evidence type="ECO:0000256" key="4">
    <source>
        <dbReference type="ARBA" id="ARBA00022553"/>
    </source>
</evidence>
<evidence type="ECO:0000256" key="8">
    <source>
        <dbReference type="ARBA" id="ARBA00022777"/>
    </source>
</evidence>
<evidence type="ECO:0000256" key="15">
    <source>
        <dbReference type="ARBA" id="ARBA00023170"/>
    </source>
</evidence>
<feature type="transmembrane region" description="Helical" evidence="22">
    <location>
        <begin position="685"/>
        <end position="709"/>
    </location>
</feature>
<dbReference type="GO" id="GO:0019838">
    <property type="term" value="F:growth factor binding"/>
    <property type="evidence" value="ECO:0007669"/>
    <property type="project" value="TreeGrafter"/>
</dbReference>
<dbReference type="InterPro" id="IPR000719">
    <property type="entry name" value="Prot_kinase_dom"/>
</dbReference>
<dbReference type="EMBL" id="JAUCMX010000020">
    <property type="protein sequence ID" value="KAK3515519.1"/>
    <property type="molecule type" value="Genomic_DNA"/>
</dbReference>
<dbReference type="InterPro" id="IPR017441">
    <property type="entry name" value="Protein_kinase_ATP_BS"/>
</dbReference>
<dbReference type="AlphaFoldDB" id="A0AAE0Q868"/>
<feature type="region of interest" description="Disordered" evidence="21">
    <location>
        <begin position="94"/>
        <end position="113"/>
    </location>
</feature>
<keyword evidence="13" id="KW-0829">Tyrosine-protein kinase</keyword>
<dbReference type="InterPro" id="IPR020635">
    <property type="entry name" value="Tyr_kinase_cat_dom"/>
</dbReference>
<dbReference type="GO" id="GO:0007169">
    <property type="term" value="P:cell surface receptor protein tyrosine kinase signaling pathway"/>
    <property type="evidence" value="ECO:0007669"/>
    <property type="project" value="InterPro"/>
</dbReference>
<evidence type="ECO:0000256" key="7">
    <source>
        <dbReference type="ARBA" id="ARBA00022741"/>
    </source>
</evidence>
<evidence type="ECO:0000259" key="23">
    <source>
        <dbReference type="PROSITE" id="PS50011"/>
    </source>
</evidence>
<evidence type="ECO:0000256" key="6">
    <source>
        <dbReference type="ARBA" id="ARBA00022692"/>
    </source>
</evidence>
<accession>A0AAE0Q868</accession>
<evidence type="ECO:0000256" key="16">
    <source>
        <dbReference type="ARBA" id="ARBA00023180"/>
    </source>
</evidence>
<evidence type="ECO:0000256" key="9">
    <source>
        <dbReference type="ARBA" id="ARBA00022840"/>
    </source>
</evidence>
<feature type="region of interest" description="Disordered" evidence="21">
    <location>
        <begin position="1106"/>
        <end position="1154"/>
    </location>
</feature>
<evidence type="ECO:0000313" key="25">
    <source>
        <dbReference type="EMBL" id="KAK3515519.1"/>
    </source>
</evidence>
<evidence type="ECO:0000256" key="14">
    <source>
        <dbReference type="ARBA" id="ARBA00023157"/>
    </source>
</evidence>
<dbReference type="InterPro" id="IPR001824">
    <property type="entry name" value="Tyr_kinase_rcpt_3_CS"/>
</dbReference>
<comment type="similarity">
    <text evidence="20">Belongs to the protein kinase superfamily. Tyr protein kinase family. CSF-1/PDGF receptor subfamily.</text>
</comment>
<sequence length="1154" mass="132523">GYGGSRAYTGNTGDKEAFIHSFIVYRLSDLFLGHGEPVPISGVIGHQGRIQPGRSHHRARTHSYSFIHLLTTGNLEMPINLQCMSLDWGRKAEYPEETPEAQEEHANSTHTAETGIEPPTLELILWLHYCLLKLLCEQTMQLSRDTHFMVFLLLGFIALMCSQTLHQVDTRDVDVHRLPCASEKNRDVQFALVRVFRKRHGRHVHRHLWRREICQHFSPYLFISKNKICKNMGRPSVPQLTVSSIELYTAYFHCVSEGNPKPTITWYESESHIREGQEEIKRTEEDVAESKLNRFSFSSIKCCATNSHGEECAYIYHYELDNTKLDSEAPQILLRTGQSLALKCHKTDQDGLEMNWYFNNDTKFQGVPALFYNHMMEYYFIALVRMNDSGEYRCKSIDQQTKAVTVRVLEDDMLEILKLNKTVTIEKKDQENFCFHTEVLSHPKAQCHWITPRGIVKQCSETRYIWGGSTFTLCNSEPGRYQIQLRAGRKVVMETVSLCVKALGLPRTTVRAIIYKWRKHGTVENLPRSGRPTKITPRAQRQLIQETSQKTPQQHPKNCRPHLPQLRRIPQIIHPFTDTPKVLLFQDLAQVTCMTKSVLPVSVSWMTCPSNTDFRDSSAWKKTYTDSPEHSDSEQFCHKDVVISRPLRDMNDRFVKCCTVNNNNNNTVLSCSEQILVKRSSANSLFLVMTCSLLALALLLLSVILCYFIRKKKTGYETQIQMIQVVGPADNDYIYIDFKDFKYNQELEFPRENLELGKVLGSGAFGMVVQATAYGISKPGVSMQVAVKMLKEKHQAVEKEALMSELKMLTYIGQHVNIVNLLGACTGTGPIYLIFQFCRYGDLLNYLKNMREHFYKSLTDAFNKDRFSSLYNYQGKRNSSGFVQSGDNPYMPMTPVNREQEALLSSTDTNEDPFQKEDDEDHQTLTYEDLLSFSYQVAKGMEFLSSKNCIHRDLAARNILVTQYRLVKIGDFGLARDVENDSNYVVKGNACLPVKWMAPESIFKGLYTMQSDVWAYGILLWEIFSLGVTPYPGIKVDNTFYAMIDRGFQMERPYYASESVYKMMCHCWALEPKDRPSFTRLVAFMEHQLNDVEERLYYNVEGKKNSDSMYQNAPVTSDQQETVKEDADQSTVSDSSCDTEISPSPRSVEAITYN</sequence>
<dbReference type="InterPro" id="IPR007110">
    <property type="entry name" value="Ig-like_dom"/>
</dbReference>
<dbReference type="PANTHER" id="PTHR24416:SF356">
    <property type="entry name" value="RECEPTOR-TYPE TYROSINE-PROTEIN KINASE FLT3"/>
    <property type="match status" value="1"/>
</dbReference>
<keyword evidence="16" id="KW-0325">Glycoprotein</keyword>
<keyword evidence="6 20" id="KW-0812">Transmembrane</keyword>
<comment type="subcellular location">
    <subcellularLocation>
        <location evidence="1">Cell membrane</location>
        <topology evidence="1">Single-pass type I membrane protein</topology>
    </subcellularLocation>
    <subcellularLocation>
        <location evidence="20">Membrane</location>
        <topology evidence="20">Single-pass type I membrane protein</topology>
    </subcellularLocation>
</comment>
<keyword evidence="3" id="KW-1003">Cell membrane</keyword>
<keyword evidence="9 19" id="KW-0067">ATP-binding</keyword>
<dbReference type="EC" id="2.7.10.1" evidence="2"/>
<feature type="binding site" evidence="19">
    <location>
        <position position="788"/>
    </location>
    <ligand>
        <name>ATP</name>
        <dbReference type="ChEBI" id="CHEBI:30616"/>
    </ligand>
</feature>
<dbReference type="PROSITE" id="PS00240">
    <property type="entry name" value="RECEPTOR_TYR_KIN_III"/>
    <property type="match status" value="1"/>
</dbReference>
<keyword evidence="26" id="KW-1185">Reference proteome</keyword>
<reference evidence="25" key="1">
    <citation type="submission" date="2023-06" db="EMBL/GenBank/DDBJ databases">
        <title>Male Hemibagrus guttatus genome.</title>
        <authorList>
            <person name="Bian C."/>
        </authorList>
    </citation>
    <scope>NUCLEOTIDE SEQUENCE</scope>
    <source>
        <strain evidence="25">Male_cb2023</strain>
        <tissue evidence="25">Muscle</tissue>
    </source>
</reference>
<feature type="domain" description="Protein kinase" evidence="23">
    <location>
        <begin position="754"/>
        <end position="1090"/>
    </location>
</feature>
<dbReference type="GO" id="GO:0005886">
    <property type="term" value="C:plasma membrane"/>
    <property type="evidence" value="ECO:0007669"/>
    <property type="project" value="UniProtKB-SubCell"/>
</dbReference>
<dbReference type="InterPro" id="IPR036179">
    <property type="entry name" value="Ig-like_dom_sf"/>
</dbReference>
<dbReference type="GO" id="GO:0030183">
    <property type="term" value="P:B cell differentiation"/>
    <property type="evidence" value="ECO:0007669"/>
    <property type="project" value="TreeGrafter"/>
</dbReference>
<keyword evidence="7 19" id="KW-0547">Nucleotide-binding</keyword>
<dbReference type="SUPFAM" id="SSF48726">
    <property type="entry name" value="Immunoglobulin"/>
    <property type="match status" value="1"/>
</dbReference>
<keyword evidence="5" id="KW-0808">Transferase</keyword>
<dbReference type="InterPro" id="IPR001245">
    <property type="entry name" value="Ser-Thr/Tyr_kinase_cat_dom"/>
</dbReference>
<name>A0AAE0Q868_9TELE</name>
<dbReference type="InterPro" id="IPR011009">
    <property type="entry name" value="Kinase-like_dom_sf"/>
</dbReference>
<evidence type="ECO:0000259" key="24">
    <source>
        <dbReference type="PROSITE" id="PS50835"/>
    </source>
</evidence>
<evidence type="ECO:0000256" key="13">
    <source>
        <dbReference type="ARBA" id="ARBA00023137"/>
    </source>
</evidence>